<comment type="caution">
    <text evidence="15">The sequence shown here is derived from an EMBL/GenBank/DDBJ whole genome shotgun (WGS) entry which is preliminary data.</text>
</comment>
<evidence type="ECO:0000256" key="10">
    <source>
        <dbReference type="PROSITE-ProRule" id="PRU00552"/>
    </source>
</evidence>
<dbReference type="SMART" id="SM00487">
    <property type="entry name" value="DEXDc"/>
    <property type="match status" value="1"/>
</dbReference>
<dbReference type="GO" id="GO:0005829">
    <property type="term" value="C:cytosol"/>
    <property type="evidence" value="ECO:0007669"/>
    <property type="project" value="TreeGrafter"/>
</dbReference>
<evidence type="ECO:0000256" key="1">
    <source>
        <dbReference type="ARBA" id="ARBA00012552"/>
    </source>
</evidence>
<evidence type="ECO:0000256" key="6">
    <source>
        <dbReference type="ARBA" id="ARBA00022840"/>
    </source>
</evidence>
<dbReference type="Pfam" id="PF03880">
    <property type="entry name" value="DbpA"/>
    <property type="match status" value="1"/>
</dbReference>
<keyword evidence="5 11" id="KW-0347">Helicase</keyword>
<dbReference type="CDD" id="cd18787">
    <property type="entry name" value="SF2_C_DEAD"/>
    <property type="match status" value="1"/>
</dbReference>
<dbReference type="GO" id="GO:0003724">
    <property type="term" value="F:RNA helicase activity"/>
    <property type="evidence" value="ECO:0007669"/>
    <property type="project" value="UniProtKB-EC"/>
</dbReference>
<dbReference type="InterPro" id="IPR050547">
    <property type="entry name" value="DEAD_box_RNA_helicases"/>
</dbReference>
<dbReference type="InterPro" id="IPR005580">
    <property type="entry name" value="DbpA/CsdA_RNA-bd_dom"/>
</dbReference>
<evidence type="ECO:0000256" key="5">
    <source>
        <dbReference type="ARBA" id="ARBA00022806"/>
    </source>
</evidence>
<reference evidence="15 16" key="1">
    <citation type="submission" date="2019-03" db="EMBL/GenBank/DDBJ databases">
        <title>Genomic Encyclopedia of Type Strains, Phase IV (KMG-IV): sequencing the most valuable type-strain genomes for metagenomic binning, comparative biology and taxonomic classification.</title>
        <authorList>
            <person name="Goeker M."/>
        </authorList>
    </citation>
    <scope>NUCLEOTIDE SEQUENCE [LARGE SCALE GENOMIC DNA]</scope>
    <source>
        <strain evidence="15 16">DSM 28867</strain>
    </source>
</reference>
<keyword evidence="4 11" id="KW-0378">Hydrolase</keyword>
<dbReference type="InterPro" id="IPR012677">
    <property type="entry name" value="Nucleotide-bd_a/b_plait_sf"/>
</dbReference>
<dbReference type="Pfam" id="PF00271">
    <property type="entry name" value="Helicase_C"/>
    <property type="match status" value="1"/>
</dbReference>
<comment type="similarity">
    <text evidence="7 11">Belongs to the DEAD box helicase family.</text>
</comment>
<feature type="domain" description="Helicase C-terminal" evidence="13">
    <location>
        <begin position="234"/>
        <end position="381"/>
    </location>
</feature>
<dbReference type="EC" id="3.6.4.13" evidence="1"/>
<dbReference type="PROSITE" id="PS00039">
    <property type="entry name" value="DEAD_ATP_HELICASE"/>
    <property type="match status" value="1"/>
</dbReference>
<organism evidence="15 16">
    <name type="scientific">Breznakia blatticola</name>
    <dbReference type="NCBI Taxonomy" id="1754012"/>
    <lineage>
        <taxon>Bacteria</taxon>
        <taxon>Bacillati</taxon>
        <taxon>Bacillota</taxon>
        <taxon>Erysipelotrichia</taxon>
        <taxon>Erysipelotrichales</taxon>
        <taxon>Erysipelotrichaceae</taxon>
        <taxon>Breznakia</taxon>
    </lineage>
</organism>
<dbReference type="AlphaFoldDB" id="A0A4R8A5Q3"/>
<dbReference type="InterPro" id="IPR044742">
    <property type="entry name" value="DEAD/DEAH_RhlB"/>
</dbReference>
<protein>
    <recommendedName>
        <fullName evidence="9">ATP-dependent RNA helicase CshA</fullName>
        <ecNumber evidence="1">3.6.4.13</ecNumber>
    </recommendedName>
</protein>
<name>A0A4R8A5Q3_9FIRM</name>
<dbReference type="InterPro" id="IPR001650">
    <property type="entry name" value="Helicase_C-like"/>
</dbReference>
<evidence type="ECO:0000256" key="2">
    <source>
        <dbReference type="ARBA" id="ARBA00022490"/>
    </source>
</evidence>
<evidence type="ECO:0000256" key="9">
    <source>
        <dbReference type="ARBA" id="ARBA00067932"/>
    </source>
</evidence>
<evidence type="ECO:0000256" key="3">
    <source>
        <dbReference type="ARBA" id="ARBA00022741"/>
    </source>
</evidence>
<dbReference type="GO" id="GO:0009409">
    <property type="term" value="P:response to cold"/>
    <property type="evidence" value="ECO:0007669"/>
    <property type="project" value="TreeGrafter"/>
</dbReference>
<dbReference type="GO" id="GO:0016787">
    <property type="term" value="F:hydrolase activity"/>
    <property type="evidence" value="ECO:0007669"/>
    <property type="project" value="UniProtKB-KW"/>
</dbReference>
<evidence type="ECO:0000259" key="14">
    <source>
        <dbReference type="PROSITE" id="PS51195"/>
    </source>
</evidence>
<feature type="domain" description="Helicase ATP-binding" evidence="12">
    <location>
        <begin position="36"/>
        <end position="206"/>
    </location>
</feature>
<gene>
    <name evidence="15" type="ORF">EDD63_10218</name>
</gene>
<dbReference type="PANTHER" id="PTHR47963">
    <property type="entry name" value="DEAD-BOX ATP-DEPENDENT RNA HELICASE 47, MITOCHONDRIAL"/>
    <property type="match status" value="1"/>
</dbReference>
<dbReference type="InterPro" id="IPR000629">
    <property type="entry name" value="RNA-helicase_DEAD-box_CS"/>
</dbReference>
<dbReference type="SMART" id="SM00490">
    <property type="entry name" value="HELICc"/>
    <property type="match status" value="1"/>
</dbReference>
<dbReference type="EMBL" id="SODD01000002">
    <property type="protein sequence ID" value="TDW25997.1"/>
    <property type="molecule type" value="Genomic_DNA"/>
</dbReference>
<dbReference type="GO" id="GO:0033592">
    <property type="term" value="F:RNA strand annealing activity"/>
    <property type="evidence" value="ECO:0007669"/>
    <property type="project" value="TreeGrafter"/>
</dbReference>
<dbReference type="PROSITE" id="PS51194">
    <property type="entry name" value="HELICASE_CTER"/>
    <property type="match status" value="1"/>
</dbReference>
<dbReference type="InterPro" id="IPR014014">
    <property type="entry name" value="RNA_helicase_DEAD_Q_motif"/>
</dbReference>
<sequence>MGQMSKFNELLKNEQLLHAISEQGYQEPTEIQTKAIPLVLAGHDIIAKSNTGTGKTASFGLPLIQQISEKQMKQVLVVCPTRELALQVEEELRKFCKYIEGIKLVSVFGGVPIDRQIRAIKKGVQIIVGTPGRLNDHIRRKTIKLHDCDCVVLDEADEMLNMGFREDIEFILSKAKPEHQTILFSATMPKPIRQIAVTYLKDPVEIEIKSKHKTVDAIQQIFYDIPRGEKKREVLQTLLSYYNPKLCVIFCNTKAGVDDLVESLSKSDHKAHALHGDIKQERRTKIMNNFKNAKQCILVATDIAARGIDVNNIDLVVNYDLPQDNEIYVHRIGRTGRAGKNGQAITLVQGNRQFNQLKGLMKFTKAEITRQEIPTKVDIDAIRKEKLKQEIVSIAKTMSETAIDFELINELYAEGLGHQGIIAALLAMITNTVDAPVASTTMPQMQKIKRPVLKGGIDIKLSIGKNSRVTPKQIEDAILISTQAESSQIGKIDLRNKYCIVNVDKKIAKQAVSQLDGASINKRTINARFYKKEMIN</sequence>
<feature type="domain" description="DEAD-box RNA helicase Q" evidence="14">
    <location>
        <begin position="5"/>
        <end position="33"/>
    </location>
</feature>
<keyword evidence="3 11" id="KW-0547">Nucleotide-binding</keyword>
<evidence type="ECO:0000256" key="11">
    <source>
        <dbReference type="RuleBase" id="RU000492"/>
    </source>
</evidence>
<keyword evidence="2" id="KW-0963">Cytoplasm</keyword>
<evidence type="ECO:0000256" key="8">
    <source>
        <dbReference type="ARBA" id="ARBA00047984"/>
    </source>
</evidence>
<dbReference type="InterPro" id="IPR011545">
    <property type="entry name" value="DEAD/DEAH_box_helicase_dom"/>
</dbReference>
<comment type="catalytic activity">
    <reaction evidence="8">
        <text>ATP + H2O = ADP + phosphate + H(+)</text>
        <dbReference type="Rhea" id="RHEA:13065"/>
        <dbReference type="ChEBI" id="CHEBI:15377"/>
        <dbReference type="ChEBI" id="CHEBI:15378"/>
        <dbReference type="ChEBI" id="CHEBI:30616"/>
        <dbReference type="ChEBI" id="CHEBI:43474"/>
        <dbReference type="ChEBI" id="CHEBI:456216"/>
        <dbReference type="EC" id="3.6.4.13"/>
    </reaction>
</comment>
<dbReference type="GO" id="GO:0005524">
    <property type="term" value="F:ATP binding"/>
    <property type="evidence" value="ECO:0007669"/>
    <property type="project" value="UniProtKB-KW"/>
</dbReference>
<dbReference type="PANTHER" id="PTHR47963:SF8">
    <property type="entry name" value="ATP-DEPENDENT RNA HELICASE DEAD"/>
    <property type="match status" value="1"/>
</dbReference>
<evidence type="ECO:0000259" key="12">
    <source>
        <dbReference type="PROSITE" id="PS51192"/>
    </source>
</evidence>
<dbReference type="Pfam" id="PF00270">
    <property type="entry name" value="DEAD"/>
    <property type="match status" value="1"/>
</dbReference>
<keyword evidence="6 11" id="KW-0067">ATP-binding</keyword>
<evidence type="ECO:0000259" key="13">
    <source>
        <dbReference type="PROSITE" id="PS51194"/>
    </source>
</evidence>
<evidence type="ECO:0000256" key="7">
    <source>
        <dbReference type="ARBA" id="ARBA00038437"/>
    </source>
</evidence>
<proteinExistence type="inferred from homology"/>
<dbReference type="Proteomes" id="UP000294743">
    <property type="component" value="Unassembled WGS sequence"/>
</dbReference>
<accession>A0A4R8A5Q3</accession>
<dbReference type="GO" id="GO:0005840">
    <property type="term" value="C:ribosome"/>
    <property type="evidence" value="ECO:0007669"/>
    <property type="project" value="TreeGrafter"/>
</dbReference>
<evidence type="ECO:0000256" key="4">
    <source>
        <dbReference type="ARBA" id="ARBA00022801"/>
    </source>
</evidence>
<dbReference type="Gene3D" id="3.40.50.300">
    <property type="entry name" value="P-loop containing nucleotide triphosphate hydrolases"/>
    <property type="match status" value="2"/>
</dbReference>
<dbReference type="OrthoDB" id="9805696at2"/>
<dbReference type="PROSITE" id="PS51192">
    <property type="entry name" value="HELICASE_ATP_BIND_1"/>
    <property type="match status" value="1"/>
</dbReference>
<dbReference type="InterPro" id="IPR014001">
    <property type="entry name" value="Helicase_ATP-bd"/>
</dbReference>
<dbReference type="CDD" id="cd00268">
    <property type="entry name" value="DEADc"/>
    <property type="match status" value="1"/>
</dbReference>
<dbReference type="SUPFAM" id="SSF52540">
    <property type="entry name" value="P-loop containing nucleoside triphosphate hydrolases"/>
    <property type="match status" value="1"/>
</dbReference>
<evidence type="ECO:0000313" key="15">
    <source>
        <dbReference type="EMBL" id="TDW25997.1"/>
    </source>
</evidence>
<evidence type="ECO:0000313" key="16">
    <source>
        <dbReference type="Proteomes" id="UP000294743"/>
    </source>
</evidence>
<dbReference type="Gene3D" id="3.30.70.330">
    <property type="match status" value="1"/>
</dbReference>
<dbReference type="PROSITE" id="PS51195">
    <property type="entry name" value="Q_MOTIF"/>
    <property type="match status" value="1"/>
</dbReference>
<dbReference type="FunFam" id="3.40.50.300:FF:000108">
    <property type="entry name" value="ATP-dependent RNA helicase RhlE"/>
    <property type="match status" value="1"/>
</dbReference>
<feature type="short sequence motif" description="Q motif" evidence="10">
    <location>
        <begin position="5"/>
        <end position="33"/>
    </location>
</feature>
<keyword evidence="16" id="KW-1185">Reference proteome</keyword>
<dbReference type="InterPro" id="IPR027417">
    <property type="entry name" value="P-loop_NTPase"/>
</dbReference>